<keyword evidence="2" id="KW-1185">Reference proteome</keyword>
<protein>
    <submittedName>
        <fullName evidence="1">Uncharacterized protein</fullName>
    </submittedName>
</protein>
<accession>A0A0E3JJC9</accession>
<dbReference type="OrthoDB" id="32336at10239"/>
<dbReference type="Proteomes" id="UP000033007">
    <property type="component" value="Segment"/>
</dbReference>
<dbReference type="RefSeq" id="YP_009215330.1">
    <property type="nucleotide sequence ID" value="NC_028974.1"/>
</dbReference>
<organism evidence="1 2">
    <name type="scientific">Streptomyces phage YDN12</name>
    <dbReference type="NCBI Taxonomy" id="1636183"/>
    <lineage>
        <taxon>Viruses</taxon>
        <taxon>Duplodnaviria</taxon>
        <taxon>Heunggongvirae</taxon>
        <taxon>Uroviricota</taxon>
        <taxon>Caudoviricetes</taxon>
        <taxon>Woodruffvirus</taxon>
        <taxon>Woodruffvirus YDN12</taxon>
    </lineage>
</organism>
<gene>
    <name evidence="1" type="ORF">SEA_YDN12_28</name>
</gene>
<name>A0A0E3JJC9_9CAUD</name>
<proteinExistence type="predicted"/>
<dbReference type="GeneID" id="26641656"/>
<dbReference type="EMBL" id="KP876465">
    <property type="protein sequence ID" value="AKA61695.1"/>
    <property type="molecule type" value="Genomic_DNA"/>
</dbReference>
<evidence type="ECO:0000313" key="1">
    <source>
        <dbReference type="EMBL" id="AKA61695.1"/>
    </source>
</evidence>
<evidence type="ECO:0000313" key="2">
    <source>
        <dbReference type="Proteomes" id="UP000033007"/>
    </source>
</evidence>
<reference evidence="1 2" key="1">
    <citation type="submission" date="2015-03" db="EMBL/GenBank/DDBJ databases">
        <authorList>
            <person name="Djamen P.Y."/>
            <person name="Nguyen L."/>
            <person name="Gibbs Z.A."/>
            <person name="Donegan-Quick R."/>
            <person name="Visi D.K."/>
            <person name="Allen M.S."/>
            <person name="Hughes L.E."/>
            <person name="Bradley K.W."/>
            <person name="Asai D.J."/>
            <person name="Bowman C.A."/>
            <person name="Russell D.A."/>
            <person name="Pope W.H."/>
            <person name="Jacobs-Sera D."/>
            <person name="Hendrix R.W."/>
            <person name="Hatfull G.F."/>
        </authorList>
    </citation>
    <scope>NUCLEOTIDE SEQUENCE [LARGE SCALE GENOMIC DNA]</scope>
</reference>
<sequence length="185" mass="19483">MARCGCNDKQQCLSTNPGNLASYDETGCLYVAEFTPLFNSVRLLDTLDVVALTSGVWTDTPMTITIPAAGTFELIADWFATLHANVSADGGSAGSRIHCRLRNETASNTVAGTQVNVLTVYSNKAGRYQNAGGSSVHAYLTTTGPTVIRSQILRVDVTSGAAVGTAIATSSLQNEGTSLRYNRLA</sequence>
<dbReference type="KEGG" id="vg:26641656"/>